<dbReference type="InterPro" id="IPR044855">
    <property type="entry name" value="CoA-Trfase_III_dom3_sf"/>
</dbReference>
<dbReference type="Gene3D" id="3.30.1540.10">
    <property type="entry name" value="formyl-coa transferase, domain 3"/>
    <property type="match status" value="1"/>
</dbReference>
<evidence type="ECO:0000313" key="3">
    <source>
        <dbReference type="Proteomes" id="UP000777482"/>
    </source>
</evidence>
<dbReference type="PANTHER" id="PTHR48228">
    <property type="entry name" value="SUCCINYL-COA--D-CITRAMALATE COA-TRANSFERASE"/>
    <property type="match status" value="1"/>
</dbReference>
<evidence type="ECO:0008006" key="4">
    <source>
        <dbReference type="Google" id="ProtNLM"/>
    </source>
</evidence>
<dbReference type="OrthoDB" id="16747at2759"/>
<proteinExistence type="inferred from homology"/>
<reference evidence="2 3" key="1">
    <citation type="submission" date="2020-11" db="EMBL/GenBank/DDBJ databases">
        <title>Kefir isolates.</title>
        <authorList>
            <person name="Marcisauskas S."/>
            <person name="Kim Y."/>
            <person name="Blasche S."/>
        </authorList>
    </citation>
    <scope>NUCLEOTIDE SEQUENCE [LARGE SCALE GENOMIC DNA]</scope>
    <source>
        <strain evidence="2 3">KR</strain>
    </source>
</reference>
<dbReference type="Pfam" id="PF02515">
    <property type="entry name" value="CoA_transf_3"/>
    <property type="match status" value="1"/>
</dbReference>
<dbReference type="GO" id="GO:0003824">
    <property type="term" value="F:catalytic activity"/>
    <property type="evidence" value="ECO:0007669"/>
    <property type="project" value="InterPro"/>
</dbReference>
<sequence>MLKTNARPLAGIRVLEASLRHHSLGLSWPTSEQTSFGGKRSLAVSLKAPEGIALLRKLLSPTDASGAWRADVLIDPFRPGVLERLGLDPKELLEQNPRLIIARLTGFRREGPYSHMAGHDINYLALSGVLSMLGRKGEKPYAPANTLADFAGGGLMAVAGILVAIIERAQSGKGQLVEVDMVTGTRYAAIFPLTVSHPAAKLPMWDRPRGENALDGGAPWYDVYECKDGRYMSVGAIENHFYAEFLRIFLGALPQNTIAGDTPRAEQQLDRATWPRLADVLAVGFRTRTRDEWTATFLGTDACCVPVLEPLEVDDAGRGPNESGVGAGNADSSLIGYPSPAPRLGRTPATAPAKGNIFLRPGCDSADVLSQAGFVAEEVQALVKQGAVGASGDKSRL</sequence>
<dbReference type="AlphaFoldDB" id="A0A9P7B1Z5"/>
<dbReference type="PANTHER" id="PTHR48228:SF5">
    <property type="entry name" value="ALPHA-METHYLACYL-COA RACEMASE"/>
    <property type="match status" value="1"/>
</dbReference>
<dbReference type="Proteomes" id="UP000777482">
    <property type="component" value="Unassembled WGS sequence"/>
</dbReference>
<keyword evidence="3" id="KW-1185">Reference proteome</keyword>
<evidence type="ECO:0000313" key="2">
    <source>
        <dbReference type="EMBL" id="KAG0654109.1"/>
    </source>
</evidence>
<dbReference type="Gene3D" id="3.40.50.10540">
    <property type="entry name" value="Crotonobetainyl-coa:carnitine coa-transferase, domain 1"/>
    <property type="match status" value="1"/>
</dbReference>
<name>A0A9P7B1Z5_RHOMI</name>
<comment type="similarity">
    <text evidence="1">Belongs to the CoA-transferase III family.</text>
</comment>
<dbReference type="SUPFAM" id="SSF89796">
    <property type="entry name" value="CoA-transferase family III (CaiB/BaiF)"/>
    <property type="match status" value="1"/>
</dbReference>
<dbReference type="InterPro" id="IPR003673">
    <property type="entry name" value="CoA-Trfase_fam_III"/>
</dbReference>
<accession>A0A9P7B1Z5</accession>
<protein>
    <recommendedName>
        <fullName evidence="4">CoA-transferase family III</fullName>
    </recommendedName>
</protein>
<comment type="caution">
    <text evidence="2">The sequence shown here is derived from an EMBL/GenBank/DDBJ whole genome shotgun (WGS) entry which is preliminary data.</text>
</comment>
<evidence type="ECO:0000256" key="1">
    <source>
        <dbReference type="ARBA" id="ARBA00008383"/>
    </source>
</evidence>
<dbReference type="EMBL" id="PUHQ01000161">
    <property type="protein sequence ID" value="KAG0654109.1"/>
    <property type="molecule type" value="Genomic_DNA"/>
</dbReference>
<gene>
    <name evidence="2" type="ORF">C6P46_001962</name>
</gene>
<organism evidence="2 3">
    <name type="scientific">Rhodotorula mucilaginosa</name>
    <name type="common">Yeast</name>
    <name type="synonym">Rhodotorula rubra</name>
    <dbReference type="NCBI Taxonomy" id="5537"/>
    <lineage>
        <taxon>Eukaryota</taxon>
        <taxon>Fungi</taxon>
        <taxon>Dikarya</taxon>
        <taxon>Basidiomycota</taxon>
        <taxon>Pucciniomycotina</taxon>
        <taxon>Microbotryomycetes</taxon>
        <taxon>Sporidiobolales</taxon>
        <taxon>Sporidiobolaceae</taxon>
        <taxon>Rhodotorula</taxon>
    </lineage>
</organism>
<dbReference type="InterPro" id="IPR023606">
    <property type="entry name" value="CoA-Trfase_III_dom_1_sf"/>
</dbReference>
<dbReference type="InterPro" id="IPR050509">
    <property type="entry name" value="CoA-transferase_III"/>
</dbReference>